<dbReference type="EMBL" id="JABEZX010000012">
    <property type="protein sequence ID" value="MBA0572196.1"/>
    <property type="molecule type" value="Genomic_DNA"/>
</dbReference>
<proteinExistence type="predicted"/>
<evidence type="ECO:0000313" key="3">
    <source>
        <dbReference type="Proteomes" id="UP000593572"/>
    </source>
</evidence>
<gene>
    <name evidence="2" type="ORF">Golob_002554</name>
</gene>
<organism evidence="2 3">
    <name type="scientific">Gossypium lobatum</name>
    <dbReference type="NCBI Taxonomy" id="34289"/>
    <lineage>
        <taxon>Eukaryota</taxon>
        <taxon>Viridiplantae</taxon>
        <taxon>Streptophyta</taxon>
        <taxon>Embryophyta</taxon>
        <taxon>Tracheophyta</taxon>
        <taxon>Spermatophyta</taxon>
        <taxon>Magnoliopsida</taxon>
        <taxon>eudicotyledons</taxon>
        <taxon>Gunneridae</taxon>
        <taxon>Pentapetalae</taxon>
        <taxon>rosids</taxon>
        <taxon>malvids</taxon>
        <taxon>Malvales</taxon>
        <taxon>Malvaceae</taxon>
        <taxon>Malvoideae</taxon>
        <taxon>Gossypium</taxon>
    </lineage>
</organism>
<dbReference type="Proteomes" id="UP000593572">
    <property type="component" value="Unassembled WGS sequence"/>
</dbReference>
<evidence type="ECO:0000256" key="1">
    <source>
        <dbReference type="SAM" id="MobiDB-lite"/>
    </source>
</evidence>
<name>A0A7J8N5K9_9ROSI</name>
<feature type="compositionally biased region" description="Basic residues" evidence="1">
    <location>
        <begin position="1"/>
        <end position="10"/>
    </location>
</feature>
<reference evidence="2 3" key="1">
    <citation type="journal article" date="2019" name="Genome Biol. Evol.">
        <title>Insights into the evolution of the New World diploid cottons (Gossypium, subgenus Houzingenia) based on genome sequencing.</title>
        <authorList>
            <person name="Grover C.E."/>
            <person name="Arick M.A. 2nd"/>
            <person name="Thrash A."/>
            <person name="Conover J.L."/>
            <person name="Sanders W.S."/>
            <person name="Peterson D.G."/>
            <person name="Frelichowski J.E."/>
            <person name="Scheffler J.A."/>
            <person name="Scheffler B.E."/>
            <person name="Wendel J.F."/>
        </authorList>
    </citation>
    <scope>NUCLEOTIDE SEQUENCE [LARGE SCALE GENOMIC DNA]</scope>
    <source>
        <strain evidence="2">157</strain>
        <tissue evidence="2">Leaf</tissue>
    </source>
</reference>
<dbReference type="AlphaFoldDB" id="A0A7J8N5K9"/>
<evidence type="ECO:0000313" key="2">
    <source>
        <dbReference type="EMBL" id="MBA0572196.1"/>
    </source>
</evidence>
<accession>A0A7J8N5K9</accession>
<protein>
    <submittedName>
        <fullName evidence="2">Uncharacterized protein</fullName>
    </submittedName>
</protein>
<feature type="region of interest" description="Disordered" evidence="1">
    <location>
        <begin position="1"/>
        <end position="37"/>
    </location>
</feature>
<comment type="caution">
    <text evidence="2">The sequence shown here is derived from an EMBL/GenBank/DDBJ whole genome shotgun (WGS) entry which is preliminary data.</text>
</comment>
<sequence length="52" mass="5995">MMRTKPKRSNLTHQDEGVNLEEEGAAQEYPGTEDKYEAPFQLQFFTPKGHVI</sequence>
<keyword evidence="3" id="KW-1185">Reference proteome</keyword>